<keyword evidence="3" id="KW-0433">Leucine-rich repeat</keyword>
<evidence type="ECO:0000256" key="2">
    <source>
        <dbReference type="ARBA" id="ARBA00012483"/>
    </source>
</evidence>
<comment type="PTM">
    <text evidence="6">Ubiquitinated in the presence of host E1 ubiquitin-activating enzyme, E2 ubiquitin-conjugating enzyme and ubiquitin.</text>
</comment>
<keyword evidence="5" id="KW-0843">Virulence</keyword>
<keyword evidence="6" id="KW-0832">Ubl conjugation</keyword>
<dbReference type="InterPro" id="IPR050216">
    <property type="entry name" value="LRR_domain-containing"/>
</dbReference>
<keyword evidence="6" id="KW-0808">Transferase</keyword>
<dbReference type="PRINTS" id="PR00019">
    <property type="entry name" value="LEURICHRPT"/>
</dbReference>
<feature type="domain" description="NEL" evidence="7">
    <location>
        <begin position="1859"/>
        <end position="2139"/>
    </location>
</feature>
<dbReference type="SMART" id="SM00364">
    <property type="entry name" value="LRR_BAC"/>
    <property type="match status" value="4"/>
</dbReference>
<dbReference type="InterPro" id="IPR046673">
    <property type="entry name" value="ToxA_N"/>
</dbReference>
<dbReference type="Pfam" id="PF13855">
    <property type="entry name" value="LRR_8"/>
    <property type="match status" value="1"/>
</dbReference>
<keyword evidence="6" id="KW-1035">Host cytoplasm</keyword>
<evidence type="ECO:0000313" key="9">
    <source>
        <dbReference type="Proteomes" id="UP001609821"/>
    </source>
</evidence>
<dbReference type="Pfam" id="PF20178">
    <property type="entry name" value="ToxA_N"/>
    <property type="match status" value="1"/>
</dbReference>
<dbReference type="InterPro" id="IPR032675">
    <property type="entry name" value="LRR_dom_sf"/>
</dbReference>
<accession>A0ABW7M3U4</accession>
<dbReference type="InterPro" id="IPR001611">
    <property type="entry name" value="Leu-rich_rpt"/>
</dbReference>
<dbReference type="PROSITE" id="PS51450">
    <property type="entry name" value="LRR"/>
    <property type="match status" value="2"/>
</dbReference>
<protein>
    <recommendedName>
        <fullName evidence="2">RING-type E3 ubiquitin transferase</fullName>
        <ecNumber evidence="2">2.3.2.27</ecNumber>
    </recommendedName>
</protein>
<dbReference type="InterPro" id="IPR029487">
    <property type="entry name" value="NEL_dom"/>
</dbReference>
<evidence type="ECO:0000256" key="1">
    <source>
        <dbReference type="ARBA" id="ARBA00000900"/>
    </source>
</evidence>
<dbReference type="EMBL" id="JBINXB010000046">
    <property type="protein sequence ID" value="MFH6568567.1"/>
    <property type="molecule type" value="Genomic_DNA"/>
</dbReference>
<evidence type="ECO:0000256" key="4">
    <source>
        <dbReference type="ARBA" id="ARBA00022737"/>
    </source>
</evidence>
<dbReference type="PANTHER" id="PTHR48051">
    <property type="match status" value="1"/>
</dbReference>
<evidence type="ECO:0000313" key="8">
    <source>
        <dbReference type="EMBL" id="MFH6568567.1"/>
    </source>
</evidence>
<gene>
    <name evidence="8" type="ORF">ACHMWK_21645</name>
</gene>
<comment type="similarity">
    <text evidence="6">Belongs to the LRR-containing bacterial E3 ligase family.</text>
</comment>
<dbReference type="SUPFAM" id="SSF52058">
    <property type="entry name" value="L domain-like"/>
    <property type="match status" value="2"/>
</dbReference>
<evidence type="ECO:0000259" key="7">
    <source>
        <dbReference type="PROSITE" id="PS52053"/>
    </source>
</evidence>
<dbReference type="PROSITE" id="PS52053">
    <property type="entry name" value="NEL"/>
    <property type="match status" value="1"/>
</dbReference>
<organism evidence="8 9">
    <name type="scientific">Pseudomonas kulmbachensis</name>
    <dbReference type="NCBI Taxonomy" id="3043408"/>
    <lineage>
        <taxon>Bacteria</taxon>
        <taxon>Pseudomonadati</taxon>
        <taxon>Pseudomonadota</taxon>
        <taxon>Gammaproteobacteria</taxon>
        <taxon>Pseudomonadales</taxon>
        <taxon>Pseudomonadaceae</taxon>
        <taxon>Pseudomonas</taxon>
    </lineage>
</organism>
<keyword evidence="4" id="KW-0677">Repeat</keyword>
<dbReference type="SMART" id="SM00369">
    <property type="entry name" value="LRR_TYP"/>
    <property type="match status" value="9"/>
</dbReference>
<sequence length="2139" mass="238817">MTTWRVSAGLGPHAAFIKGKVPGWIKHSRVADIKRLKQGLFVHADAGDDTPPSWLRRALAASQERSRRANEELAGTLKDLQGITQFAEPRLKEALHSHSTTGAEIDVNQNRLYYLRREQPVQHQSLLQAALQNFEGNEEFSLVVNGQVSAMAPEGALDIDKWTPVSSTGIYSQMADALVHGSGYAVGAIEQARESLKPVSGFSYREKLDMTPQVFSDICRALDLGQQYQDHLHAVFEAPDTAPVVSYQMVRAQKELLSVRMNIALLKKDISRQAYAMLQSVLASAAAPMLYGKPVVFSQLQLYGFTLGEVLLIGPYRSTLPVTEWADTRLGFELPVMKKPEMEPLVVYIPGAPRYPLKEYPSLEAFQYELGLNLRTAPYQQLFASLVPQGAAGTFLARLNDQLYKTKPDPGTGQAPVYVDEVDLKLNQRYIEAAPADLFSELYSLHLQRIKANARLLAVPTADADRQLLQQRLDYYLGLGMDVVNVAAFFIPGAGEVMMAVMALQMSLQVYHGIESWSVGDTEGAWSNFESVAINLAVAGVVGGIGHGISKIPPGAVSRWGDQLVSITLRDGQTRLWKPDLIPYQCDGSLISQLKPNALGQYVVQGGLYVQVDQQVYKQAHDQVLNVWKVMHPTDSEAYQPVLQHNNAGAWRHSHEQPLQWDRPTLLRRLGHVTQGFDDATLARIGDVSGVTDDALRKMHVDGLPPSALLLDTLEQFWVERQLIEHKPSLNQYYDDELRTREKTLFRRLTETGDRENPDVERLCRRFPMLSERTAGEVLAQVSQSDLAQLRTLGRMSGALDDLARAAAQQSRLNRALAGLYLPGLASVDSERLAEYCLKIPGVSQDTLGSYATTHRLEMARALKIRLPRSRPGLQRLNGQIGYPLSGRGEATEVAPSLLSRMRAIYPNMTDEAASRYLYDRQSGGETAQHLFHFLANQQRELEGLRATLERWMRTGNDWERQPVADRVIACWRTGLLRNPQPSAYLDFGSVSDFPALDADFSHVRAIKLDVDLMLSEPGAGFVKRFPGVQRLELSDIQGHMSPVAAALAELPSLKELSLEAGYPGFTQAFIERLYALGQIDHLALNGFVDALDVSAWPQLQVLRVTGQLAQWPTGVFALEHLQTLDLYGTSIQTLPDELFAEHLQLWKGLRLDWSNIDPQTVMKAYQYLRAEPAHFRDLQQWLAQYCQGCLRRFTDQDQLFFEMVLAQSALKEQGFAELFNQLNRLHEEQRALVAALDTWLNQRPMALDLFFRRHTADRIQNCWKLNIAARLGMEDQAAGAAWRRNSNSGVLEVSAGVVGDLPQLPASAFAHVEHLDMSNLSVPLNEVDRFLAAFTNVQTLDLSRNGMTALPAALSDMRRLTELNLAYNELTVSPPIQGCLNRLSELRKLNLERNRVTSLDVRSLPKLQALNLSDTGIREWPTGVLELGLLRQLNLSRSAITHVPQAVLTGHELLMPGIRLNGCQLAPASCAELLAYAQRAGRDSAGGIGVHLLEQGKTGGTPEYFPRSVSDIPELLLAYLPELAQGASQLTPAAILQRLNPELTLRDAIACIDDLQATGMGLSEIEVQLAEWGQQHGALVQKLNGWIDTPGYREGGRWVSALDRRRAADRIMQAWGQTLGTRHAQSSQTLDFSDLCLGDMPQLPVQLEHVMTLNLSGVRLTAQGSDVFIADFPELQTLRLNNNALTSLPEAVGSLGNLTRLEAGFNSLEDSEQLHRQLQPLAHLEWLDLSHNRLESFDLSGLAQLQTLDLSGNNLARWPTRVLDTPNLRTLNLSNNQIEDIPTQLFAGNNDTLMAGTDLSDNLLSYSGYRTLRDYMDFSGNNLGFTREEVDSALQESDESDSTISDSDEDYDHLVSEPVAQQKARWFEGVAQDSPKHGIWAGLQAQEDSEALFHLLSELKNSRDFIQDKTDLTKRVWDVLRAIDSDPELCSDVFARARSQYTCGDGRILLFSNIEVKVYEFTVLKSLVAGEEGAALLKLSRGLFRLGRVEEIAQAAINQRPKIDPAEIRMAYRVDLAKRLELPRQPKDMLYRNAAKVSNQELEAAYVDVLAAENTPAFMEQLLAREYWVDYLKRKYPQEFTELEQLRQEQAEALEDRHPDFGTAYSVEVEALGKKNSSAERELLLRLTQRERTEIEHI</sequence>
<dbReference type="PANTHER" id="PTHR48051:SF46">
    <property type="entry name" value="LEUCINE RICH REPEAT-CONTAINING DOMAIN PROTEIN"/>
    <property type="match status" value="1"/>
</dbReference>
<comment type="catalytic activity">
    <reaction evidence="1">
        <text>S-ubiquitinyl-[E2 ubiquitin-conjugating enzyme]-L-cysteine + [acceptor protein]-L-lysine = [E2 ubiquitin-conjugating enzyme]-L-cysteine + N(6)-ubiquitinyl-[acceptor protein]-L-lysine.</text>
        <dbReference type="EC" id="2.3.2.27"/>
    </reaction>
</comment>
<evidence type="ECO:0000256" key="3">
    <source>
        <dbReference type="ARBA" id="ARBA00022614"/>
    </source>
</evidence>
<evidence type="ECO:0000256" key="6">
    <source>
        <dbReference type="PROSITE-ProRule" id="PRU01398"/>
    </source>
</evidence>
<dbReference type="RefSeq" id="WP_395247555.1">
    <property type="nucleotide sequence ID" value="NZ_JBINXA010000016.1"/>
</dbReference>
<proteinExistence type="inferred from homology"/>
<name>A0ABW7M3U4_9PSED</name>
<dbReference type="Pfam" id="PF00560">
    <property type="entry name" value="LRR_1"/>
    <property type="match status" value="1"/>
</dbReference>
<dbReference type="InterPro" id="IPR003591">
    <property type="entry name" value="Leu-rich_rpt_typical-subtyp"/>
</dbReference>
<keyword evidence="6" id="KW-0964">Secreted</keyword>
<dbReference type="Pfam" id="PF14496">
    <property type="entry name" value="NEL"/>
    <property type="match status" value="1"/>
</dbReference>
<comment type="caution">
    <text evidence="8">The sequence shown here is derived from an EMBL/GenBank/DDBJ whole genome shotgun (WGS) entry which is preliminary data.</text>
</comment>
<dbReference type="Gene3D" id="1.20.58.360">
    <property type="entry name" value="Shigella T3SS effector IpaH defines"/>
    <property type="match status" value="1"/>
</dbReference>
<reference evidence="8 9" key="1">
    <citation type="submission" date="2024-10" db="EMBL/GenBank/DDBJ databases">
        <title>Aeromonas and Pseudomonas from the Cagarras Archipelago, Rio de Janeiro, Brazil.</title>
        <authorList>
            <person name="Canellas A.L.B."/>
            <person name="Laport M.S."/>
        </authorList>
    </citation>
    <scope>NUCLEOTIDE SEQUENCE [LARGE SCALE GENOMIC DNA]</scope>
    <source>
        <strain evidence="8 9">CPF-4</strain>
    </source>
</reference>
<feature type="active site" description="Glycyl thioester intermediate" evidence="6">
    <location>
        <position position="1944"/>
    </location>
</feature>
<dbReference type="Gene3D" id="3.80.10.10">
    <property type="entry name" value="Ribonuclease Inhibitor"/>
    <property type="match status" value="3"/>
</dbReference>
<evidence type="ECO:0000256" key="5">
    <source>
        <dbReference type="ARBA" id="ARBA00023026"/>
    </source>
</evidence>
<dbReference type="Proteomes" id="UP001609821">
    <property type="component" value="Unassembled WGS sequence"/>
</dbReference>
<keyword evidence="9" id="KW-1185">Reference proteome</keyword>
<keyword evidence="6" id="KW-0833">Ubl conjugation pathway</keyword>
<dbReference type="EC" id="2.3.2.27" evidence="2"/>